<dbReference type="AlphaFoldDB" id="A0A285ELM0"/>
<dbReference type="Proteomes" id="UP000217726">
    <property type="component" value="Unassembled WGS sequence"/>
</dbReference>
<evidence type="ECO:0000313" key="4">
    <source>
        <dbReference type="Proteomes" id="UP000295404"/>
    </source>
</evidence>
<sequence length="52" mass="6154">MEQNVLLNLIPVDIKSFVQRKRRNLKAIALSILVYQQGLKFEENLRTIIISW</sequence>
<proteinExistence type="predicted"/>
<evidence type="ECO:0000313" key="2">
    <source>
        <dbReference type="EMBL" id="TCL11083.1"/>
    </source>
</evidence>
<keyword evidence="3" id="KW-1185">Reference proteome</keyword>
<reference evidence="1" key="2">
    <citation type="submission" date="2017-09" db="EMBL/GenBank/DDBJ databases">
        <authorList>
            <person name="Ehlers B."/>
            <person name="Leendertz F.H."/>
        </authorList>
    </citation>
    <scope>NUCLEOTIDE SEQUENCE [LARGE SCALE GENOMIC DNA]</scope>
    <source>
        <strain evidence="1">WG-1MB</strain>
    </source>
</reference>
<reference evidence="3" key="1">
    <citation type="submission" date="2017-09" db="EMBL/GenBank/DDBJ databases">
        <authorList>
            <person name="Varghese N."/>
            <person name="Submissions S."/>
        </authorList>
    </citation>
    <scope>NUCLEOTIDE SEQUENCE [LARGE SCALE GENOMIC DNA]</scope>
    <source>
        <strain evidence="3">WG-1MB</strain>
    </source>
</reference>
<accession>A0A285ELM0</accession>
<organism evidence="1 3">
    <name type="scientific">Methanohalophilus euhalobius</name>
    <dbReference type="NCBI Taxonomy" id="51203"/>
    <lineage>
        <taxon>Archaea</taxon>
        <taxon>Methanobacteriati</taxon>
        <taxon>Methanobacteriota</taxon>
        <taxon>Stenosarchaea group</taxon>
        <taxon>Methanomicrobia</taxon>
        <taxon>Methanosarcinales</taxon>
        <taxon>Methanosarcinaceae</taxon>
        <taxon>Methanohalophilus</taxon>
    </lineage>
</organism>
<dbReference type="EMBL" id="SMMS01000001">
    <property type="protein sequence ID" value="TCL11083.1"/>
    <property type="molecule type" value="Genomic_DNA"/>
</dbReference>
<dbReference type="Proteomes" id="UP000295404">
    <property type="component" value="Unassembled WGS sequence"/>
</dbReference>
<gene>
    <name evidence="2" type="ORF">C7960_0183</name>
    <name evidence="1" type="ORF">SAMN06295989_101152</name>
</gene>
<name>A0A285ELM0_9EURY</name>
<protein>
    <submittedName>
        <fullName evidence="1">Uncharacterized protein</fullName>
    </submittedName>
</protein>
<evidence type="ECO:0000313" key="3">
    <source>
        <dbReference type="Proteomes" id="UP000217726"/>
    </source>
</evidence>
<evidence type="ECO:0000313" key="1">
    <source>
        <dbReference type="EMBL" id="SNX99975.1"/>
    </source>
</evidence>
<dbReference type="EMBL" id="OBDR01000001">
    <property type="protein sequence ID" value="SNX99975.1"/>
    <property type="molecule type" value="Genomic_DNA"/>
</dbReference>
<reference evidence="2 4" key="3">
    <citation type="submission" date="2019-03" db="EMBL/GenBank/DDBJ databases">
        <title>Subsurface microbial communities from deep shales in Ohio and West Virginia, USA.</title>
        <authorList>
            <person name="Wrighton K."/>
        </authorList>
    </citation>
    <scope>NUCLEOTIDE SEQUENCE [LARGE SCALE GENOMIC DNA]</scope>
    <source>
        <strain evidence="2 4">WG1_MB</strain>
    </source>
</reference>